<evidence type="ECO:0000313" key="11">
    <source>
        <dbReference type="EMBL" id="AMW33972.1"/>
    </source>
</evidence>
<gene>
    <name evidence="8" type="primary">rplX</name>
    <name evidence="11" type="ORF">AY555_00910</name>
</gene>
<dbReference type="GO" id="GO:1990904">
    <property type="term" value="C:ribonucleoprotein complex"/>
    <property type="evidence" value="ECO:0007669"/>
    <property type="project" value="UniProtKB-KW"/>
</dbReference>
<name>A0A143DB93_9PROT</name>
<keyword evidence="5 8" id="KW-0687">Ribonucleoprotein</keyword>
<protein>
    <recommendedName>
        <fullName evidence="6 8">Large ribosomal subunit protein uL24</fullName>
    </recommendedName>
</protein>
<dbReference type="OrthoDB" id="9807419at2"/>
<evidence type="ECO:0000256" key="6">
    <source>
        <dbReference type="ARBA" id="ARBA00035206"/>
    </source>
</evidence>
<dbReference type="InterPro" id="IPR005825">
    <property type="entry name" value="Ribosomal_uL24_CS"/>
</dbReference>
<organism evidence="11 12">
    <name type="scientific">Haematospirillum jordaniae</name>
    <dbReference type="NCBI Taxonomy" id="1549855"/>
    <lineage>
        <taxon>Bacteria</taxon>
        <taxon>Pseudomonadati</taxon>
        <taxon>Pseudomonadota</taxon>
        <taxon>Alphaproteobacteria</taxon>
        <taxon>Rhodospirillales</taxon>
        <taxon>Novispirillaceae</taxon>
        <taxon>Haematospirillum</taxon>
    </lineage>
</organism>
<dbReference type="InterPro" id="IPR014722">
    <property type="entry name" value="Rib_uL2_dom2"/>
</dbReference>
<dbReference type="InterPro" id="IPR008991">
    <property type="entry name" value="Translation_prot_SH3-like_sf"/>
</dbReference>
<keyword evidence="2 8" id="KW-0699">rRNA-binding</keyword>
<dbReference type="InterPro" id="IPR005824">
    <property type="entry name" value="KOW"/>
</dbReference>
<evidence type="ECO:0000256" key="7">
    <source>
        <dbReference type="ARBA" id="ARBA00058688"/>
    </source>
</evidence>
<evidence type="ECO:0000256" key="5">
    <source>
        <dbReference type="ARBA" id="ARBA00023274"/>
    </source>
</evidence>
<evidence type="ECO:0000256" key="8">
    <source>
        <dbReference type="HAMAP-Rule" id="MF_01326"/>
    </source>
</evidence>
<proteinExistence type="inferred from homology"/>
<dbReference type="InterPro" id="IPR041988">
    <property type="entry name" value="Ribosomal_uL24_KOW"/>
</dbReference>
<evidence type="ECO:0000256" key="9">
    <source>
        <dbReference type="RuleBase" id="RU003477"/>
    </source>
</evidence>
<evidence type="ECO:0000256" key="2">
    <source>
        <dbReference type="ARBA" id="ARBA00022730"/>
    </source>
</evidence>
<dbReference type="SMART" id="SM00739">
    <property type="entry name" value="KOW"/>
    <property type="match status" value="1"/>
</dbReference>
<dbReference type="InterPro" id="IPR057264">
    <property type="entry name" value="Ribosomal_uL24_C"/>
</dbReference>
<keyword evidence="3 8" id="KW-0694">RNA-binding</keyword>
<dbReference type="Pfam" id="PF00467">
    <property type="entry name" value="KOW"/>
    <property type="match status" value="1"/>
</dbReference>
<keyword evidence="4 8" id="KW-0689">Ribosomal protein</keyword>
<evidence type="ECO:0000259" key="10">
    <source>
        <dbReference type="SMART" id="SM00739"/>
    </source>
</evidence>
<evidence type="ECO:0000256" key="1">
    <source>
        <dbReference type="ARBA" id="ARBA00010618"/>
    </source>
</evidence>
<dbReference type="AlphaFoldDB" id="A0A143DB93"/>
<comment type="function">
    <text evidence="8">One of two assembly initiator proteins, it binds directly to the 5'-end of the 23S rRNA, where it nucleates assembly of the 50S subunit.</text>
</comment>
<accession>A0A143DB93</accession>
<dbReference type="PROSITE" id="PS01108">
    <property type="entry name" value="RIBOSOMAL_L24"/>
    <property type="match status" value="1"/>
</dbReference>
<comment type="function">
    <text evidence="7 8">One of the proteins that surrounds the polypeptide exit tunnel on the outside of the subunit.</text>
</comment>
<dbReference type="HAMAP" id="MF_01326_B">
    <property type="entry name" value="Ribosomal_uL24_B"/>
    <property type="match status" value="1"/>
</dbReference>
<dbReference type="FunFam" id="2.30.30.30:FF:000004">
    <property type="entry name" value="50S ribosomal protein L24"/>
    <property type="match status" value="1"/>
</dbReference>
<dbReference type="GO" id="GO:0005840">
    <property type="term" value="C:ribosome"/>
    <property type="evidence" value="ECO:0007669"/>
    <property type="project" value="UniProtKB-KW"/>
</dbReference>
<dbReference type="RefSeq" id="WP_066132209.1">
    <property type="nucleotide sequence ID" value="NZ_CP014525.1"/>
</dbReference>
<dbReference type="PANTHER" id="PTHR12903">
    <property type="entry name" value="MITOCHONDRIAL RIBOSOMAL PROTEIN L24"/>
    <property type="match status" value="1"/>
</dbReference>
<dbReference type="Proteomes" id="UP000076066">
    <property type="component" value="Chromosome"/>
</dbReference>
<evidence type="ECO:0000313" key="12">
    <source>
        <dbReference type="Proteomes" id="UP000076066"/>
    </source>
</evidence>
<reference evidence="11 12" key="1">
    <citation type="submission" date="2016-02" db="EMBL/GenBank/DDBJ databases">
        <title>Complete Genome of H5569, the type strain of the newly described species Haematospirillium jordaniae.</title>
        <authorList>
            <person name="Nicholson A.C."/>
            <person name="Humrighouse B.W."/>
            <person name="Loparov V."/>
            <person name="McQuiston J.R."/>
        </authorList>
    </citation>
    <scope>NUCLEOTIDE SEQUENCE [LARGE SCALE GENOMIC DNA]</scope>
    <source>
        <strain evidence="11 12">H5569</strain>
    </source>
</reference>
<dbReference type="CDD" id="cd06089">
    <property type="entry name" value="KOW_RPL26"/>
    <property type="match status" value="1"/>
</dbReference>
<comment type="similarity">
    <text evidence="1 8 9">Belongs to the universal ribosomal protein uL24 family.</text>
</comment>
<dbReference type="NCBIfam" id="TIGR01079">
    <property type="entry name" value="rplX_bact"/>
    <property type="match status" value="1"/>
</dbReference>
<comment type="subunit">
    <text evidence="8">Part of the 50S ribosomal subunit.</text>
</comment>
<dbReference type="GO" id="GO:0019843">
    <property type="term" value="F:rRNA binding"/>
    <property type="evidence" value="ECO:0007669"/>
    <property type="project" value="UniProtKB-UniRule"/>
</dbReference>
<dbReference type="EMBL" id="CP014525">
    <property type="protein sequence ID" value="AMW33972.1"/>
    <property type="molecule type" value="Genomic_DNA"/>
</dbReference>
<dbReference type="InterPro" id="IPR003256">
    <property type="entry name" value="Ribosomal_uL24"/>
</dbReference>
<dbReference type="SUPFAM" id="SSF50104">
    <property type="entry name" value="Translation proteins SH3-like domain"/>
    <property type="match status" value="1"/>
</dbReference>
<dbReference type="GeneID" id="53315717"/>
<sequence length="104" mass="11180">MQKIRKGDTVIVLAGKDAGKKGEVIRAIPSEGRVVVKGVNVVKRHLRPTQTSQGGILEKEASIHVSNVAHVDPKDGKATRVGFRVLDDGSKVRFSKRSGEVIAN</sequence>
<dbReference type="STRING" id="1549855.AY555_00910"/>
<dbReference type="KEGG" id="hjo:AY555_00910"/>
<dbReference type="Pfam" id="PF17136">
    <property type="entry name" value="ribosomal_L24"/>
    <property type="match status" value="1"/>
</dbReference>
<evidence type="ECO:0000256" key="4">
    <source>
        <dbReference type="ARBA" id="ARBA00022980"/>
    </source>
</evidence>
<feature type="domain" description="KOW" evidence="10">
    <location>
        <begin position="3"/>
        <end position="30"/>
    </location>
</feature>
<evidence type="ECO:0000256" key="3">
    <source>
        <dbReference type="ARBA" id="ARBA00022884"/>
    </source>
</evidence>
<dbReference type="Gene3D" id="2.30.30.30">
    <property type="match status" value="1"/>
</dbReference>
<dbReference type="GO" id="GO:0006412">
    <property type="term" value="P:translation"/>
    <property type="evidence" value="ECO:0007669"/>
    <property type="project" value="UniProtKB-UniRule"/>
</dbReference>
<dbReference type="GO" id="GO:0003735">
    <property type="term" value="F:structural constituent of ribosome"/>
    <property type="evidence" value="ECO:0007669"/>
    <property type="project" value="InterPro"/>
</dbReference>
<keyword evidence="12" id="KW-1185">Reference proteome</keyword>